<gene>
    <name evidence="2" type="ORF">JIN87_09320</name>
</gene>
<proteinExistence type="predicted"/>
<keyword evidence="1" id="KW-0472">Membrane</keyword>
<comment type="caution">
    <text evidence="2">The sequence shown here is derived from an EMBL/GenBank/DDBJ whole genome shotgun (WGS) entry which is preliminary data.</text>
</comment>
<name>A0A934RUG3_9BACT</name>
<dbReference type="AlphaFoldDB" id="A0A934RUG3"/>
<dbReference type="EMBL" id="JAENIL010000014">
    <property type="protein sequence ID" value="MBK1877067.1"/>
    <property type="molecule type" value="Genomic_DNA"/>
</dbReference>
<organism evidence="2 3">
    <name type="scientific">Pelagicoccus mobilis</name>
    <dbReference type="NCBI Taxonomy" id="415221"/>
    <lineage>
        <taxon>Bacteria</taxon>
        <taxon>Pseudomonadati</taxon>
        <taxon>Verrucomicrobiota</taxon>
        <taxon>Opitutia</taxon>
        <taxon>Puniceicoccales</taxon>
        <taxon>Pelagicoccaceae</taxon>
        <taxon>Pelagicoccus</taxon>
    </lineage>
</organism>
<keyword evidence="3" id="KW-1185">Reference proteome</keyword>
<protein>
    <submittedName>
        <fullName evidence="2">Uncharacterized protein</fullName>
    </submittedName>
</protein>
<keyword evidence="1" id="KW-0812">Transmembrane</keyword>
<dbReference type="Proteomes" id="UP000617628">
    <property type="component" value="Unassembled WGS sequence"/>
</dbReference>
<reference evidence="2" key="1">
    <citation type="submission" date="2021-01" db="EMBL/GenBank/DDBJ databases">
        <title>Modified the classification status of verrucomicrobia.</title>
        <authorList>
            <person name="Feng X."/>
        </authorList>
    </citation>
    <scope>NUCLEOTIDE SEQUENCE</scope>
    <source>
        <strain evidence="2">KCTC 13126</strain>
    </source>
</reference>
<evidence type="ECO:0000313" key="2">
    <source>
        <dbReference type="EMBL" id="MBK1877067.1"/>
    </source>
</evidence>
<feature type="transmembrane region" description="Helical" evidence="1">
    <location>
        <begin position="60"/>
        <end position="82"/>
    </location>
</feature>
<accession>A0A934RUG3</accession>
<keyword evidence="1" id="KW-1133">Transmembrane helix</keyword>
<feature type="transmembrane region" description="Helical" evidence="1">
    <location>
        <begin position="102"/>
        <end position="125"/>
    </location>
</feature>
<feature type="transmembrane region" description="Helical" evidence="1">
    <location>
        <begin position="32"/>
        <end position="53"/>
    </location>
</feature>
<dbReference type="RefSeq" id="WP_200355284.1">
    <property type="nucleotide sequence ID" value="NZ_JAENIL010000014.1"/>
</dbReference>
<evidence type="ECO:0000313" key="3">
    <source>
        <dbReference type="Proteomes" id="UP000617628"/>
    </source>
</evidence>
<evidence type="ECO:0000256" key="1">
    <source>
        <dbReference type="SAM" id="Phobius"/>
    </source>
</evidence>
<sequence>MKSDNKLALILFLIAAALTFLSHVVGDSSTVLIVTLTVPAVAAMILPPSVLAFRKRRGWILISLIYIAFAFPVFVVIGVYASNIGELEPSEFLNDLHEIIPQAYLALGSLSAVFAVLTTLSLAVYEKWLKRP</sequence>